<evidence type="ECO:0000313" key="2">
    <source>
        <dbReference type="Proteomes" id="UP000612362"/>
    </source>
</evidence>
<sequence>MQGYFEDSQIPTLSLDVIRGLDEDRLMRIASTSQRDLLSDGQVVVVNERLKGYGDSQSWYQISGPKGHRTFDDVTEW</sequence>
<dbReference type="EMBL" id="BNJF01000002">
    <property type="protein sequence ID" value="GHO45811.1"/>
    <property type="molecule type" value="Genomic_DNA"/>
</dbReference>
<evidence type="ECO:0000313" key="1">
    <source>
        <dbReference type="EMBL" id="GHO45811.1"/>
    </source>
</evidence>
<comment type="caution">
    <text evidence="1">The sequence shown here is derived from an EMBL/GenBank/DDBJ whole genome shotgun (WGS) entry which is preliminary data.</text>
</comment>
<organism evidence="1 2">
    <name type="scientific">Ktedonospora formicarum</name>
    <dbReference type="NCBI Taxonomy" id="2778364"/>
    <lineage>
        <taxon>Bacteria</taxon>
        <taxon>Bacillati</taxon>
        <taxon>Chloroflexota</taxon>
        <taxon>Ktedonobacteria</taxon>
        <taxon>Ktedonobacterales</taxon>
        <taxon>Ktedonobacteraceae</taxon>
        <taxon>Ktedonospora</taxon>
    </lineage>
</organism>
<gene>
    <name evidence="1" type="ORF">KSX_39740</name>
</gene>
<dbReference type="Proteomes" id="UP000612362">
    <property type="component" value="Unassembled WGS sequence"/>
</dbReference>
<accession>A0A8J3I1E0</accession>
<name>A0A8J3I1E0_9CHLR</name>
<protein>
    <submittedName>
        <fullName evidence="1">Uncharacterized protein</fullName>
    </submittedName>
</protein>
<reference evidence="1" key="1">
    <citation type="submission" date="2020-10" db="EMBL/GenBank/DDBJ databases">
        <title>Taxonomic study of unclassified bacteria belonging to the class Ktedonobacteria.</title>
        <authorList>
            <person name="Yabe S."/>
            <person name="Wang C.M."/>
            <person name="Zheng Y."/>
            <person name="Sakai Y."/>
            <person name="Cavaletti L."/>
            <person name="Monciardini P."/>
            <person name="Donadio S."/>
        </authorList>
    </citation>
    <scope>NUCLEOTIDE SEQUENCE</scope>
    <source>
        <strain evidence="1">SOSP1-1</strain>
    </source>
</reference>
<dbReference type="AlphaFoldDB" id="A0A8J3I1E0"/>
<keyword evidence="2" id="KW-1185">Reference proteome</keyword>
<proteinExistence type="predicted"/>